<dbReference type="HOGENOM" id="CLU_012494_5_1_10"/>
<dbReference type="SUPFAM" id="SSF53474">
    <property type="entry name" value="alpha/beta-Hydrolases"/>
    <property type="match status" value="1"/>
</dbReference>
<evidence type="ECO:0000256" key="1">
    <source>
        <dbReference type="ARBA" id="ARBA00022801"/>
    </source>
</evidence>
<keyword evidence="5" id="KW-1185">Reference proteome</keyword>
<sequence length="333" mass="36666">MPVTAELRVYWFKRRLFEEKQAYSMKKTVHILAILSLFALSSPSMAQTETINLWPEGKVPNSKQSDIAEKSDTDAQGILRISGVTVPTITAYPAPKDKATGAAVMICPGGGYGILAASHEGSDFAKWFNERGISAFVLKYRLPNEKAMTHQHEVPLMDAMQGMKLIRQNAEKWNIDTDKIGVMGFSAGGHLAATLSTHHNMGAKASAEGKPNFSILIYPVISFLPAISHGGSRDNLLGPEKSEELIRYYSNELQVSEQTPPAFLVHAMDDTGVPVENSIEYYLALKKKKIPAEMHLYPKGGHGYGMRTEGKGSLANWPEAMEGWLYSAGYMKK</sequence>
<keyword evidence="2" id="KW-0732">Signal</keyword>
<organism evidence="4 5">
    <name type="scientific">Dyadobacter fermentans (strain ATCC 700827 / DSM 18053 / CIP 107007 / KCTC 52180 / NS114)</name>
    <dbReference type="NCBI Taxonomy" id="471854"/>
    <lineage>
        <taxon>Bacteria</taxon>
        <taxon>Pseudomonadati</taxon>
        <taxon>Bacteroidota</taxon>
        <taxon>Cytophagia</taxon>
        <taxon>Cytophagales</taxon>
        <taxon>Spirosomataceae</taxon>
        <taxon>Dyadobacter</taxon>
    </lineage>
</organism>
<dbReference type="PANTHER" id="PTHR48081">
    <property type="entry name" value="AB HYDROLASE SUPERFAMILY PROTEIN C4A8.06C"/>
    <property type="match status" value="1"/>
</dbReference>
<gene>
    <name evidence="4" type="ordered locus">Dfer_3062</name>
</gene>
<dbReference type="Gene3D" id="3.40.50.1820">
    <property type="entry name" value="alpha/beta hydrolase"/>
    <property type="match status" value="1"/>
</dbReference>
<name>C6W6D7_DYAFD</name>
<dbReference type="InterPro" id="IPR050300">
    <property type="entry name" value="GDXG_lipolytic_enzyme"/>
</dbReference>
<dbReference type="GO" id="GO:0016787">
    <property type="term" value="F:hydrolase activity"/>
    <property type="evidence" value="ECO:0007669"/>
    <property type="project" value="UniProtKB-KW"/>
</dbReference>
<dbReference type="EMBL" id="CP001619">
    <property type="protein sequence ID" value="ACT94277.1"/>
    <property type="molecule type" value="Genomic_DNA"/>
</dbReference>
<dbReference type="KEGG" id="dfe:Dfer_3062"/>
<proteinExistence type="predicted"/>
<dbReference type="Pfam" id="PF20434">
    <property type="entry name" value="BD-FAE"/>
    <property type="match status" value="1"/>
</dbReference>
<feature type="domain" description="BD-FAE-like" evidence="3">
    <location>
        <begin position="96"/>
        <end position="282"/>
    </location>
</feature>
<reference evidence="4 5" key="1">
    <citation type="journal article" date="2009" name="Stand. Genomic Sci.">
        <title>Complete genome sequence of Dyadobacter fermentans type strain (NS114).</title>
        <authorList>
            <person name="Lang E."/>
            <person name="Lapidus A."/>
            <person name="Chertkov O."/>
            <person name="Brettin T."/>
            <person name="Detter J.C."/>
            <person name="Han C."/>
            <person name="Copeland A."/>
            <person name="Glavina Del Rio T."/>
            <person name="Nolan M."/>
            <person name="Chen F."/>
            <person name="Lucas S."/>
            <person name="Tice H."/>
            <person name="Cheng J.F."/>
            <person name="Land M."/>
            <person name="Hauser L."/>
            <person name="Chang Y.J."/>
            <person name="Jeffries C.D."/>
            <person name="Kopitz M."/>
            <person name="Bruce D."/>
            <person name="Goodwin L."/>
            <person name="Pitluck S."/>
            <person name="Ovchinnikova G."/>
            <person name="Pati A."/>
            <person name="Ivanova N."/>
            <person name="Mavrommatis K."/>
            <person name="Chen A."/>
            <person name="Palaniappan K."/>
            <person name="Chain P."/>
            <person name="Bristow J."/>
            <person name="Eisen J.A."/>
            <person name="Markowitz V."/>
            <person name="Hugenholtz P."/>
            <person name="Goker M."/>
            <person name="Rohde M."/>
            <person name="Kyrpides N.C."/>
            <person name="Klenk H.P."/>
        </authorList>
    </citation>
    <scope>NUCLEOTIDE SEQUENCE [LARGE SCALE GENOMIC DNA]</scope>
    <source>
        <strain evidence="5">ATCC 700827 / DSM 18053 / CIP 107007 / KCTC 52180 / NS114</strain>
    </source>
</reference>
<keyword evidence="1" id="KW-0378">Hydrolase</keyword>
<dbReference type="eggNOG" id="COG0657">
    <property type="taxonomic scope" value="Bacteria"/>
</dbReference>
<feature type="chain" id="PRO_5002969562" evidence="2">
    <location>
        <begin position="47"/>
        <end position="333"/>
    </location>
</feature>
<feature type="signal peptide" evidence="2">
    <location>
        <begin position="1"/>
        <end position="46"/>
    </location>
</feature>
<dbReference type="InterPro" id="IPR049492">
    <property type="entry name" value="BD-FAE-like_dom"/>
</dbReference>
<dbReference type="Proteomes" id="UP000002011">
    <property type="component" value="Chromosome"/>
</dbReference>
<evidence type="ECO:0000259" key="3">
    <source>
        <dbReference type="Pfam" id="PF20434"/>
    </source>
</evidence>
<protein>
    <submittedName>
        <fullName evidence="4">Esterase/lipase-like protein</fullName>
    </submittedName>
</protein>
<dbReference type="PANTHER" id="PTHR48081:SF6">
    <property type="entry name" value="PEPTIDASE S9 PROLYL OLIGOPEPTIDASE CATALYTIC DOMAIN-CONTAINING PROTEIN"/>
    <property type="match status" value="1"/>
</dbReference>
<dbReference type="InterPro" id="IPR029058">
    <property type="entry name" value="AB_hydrolase_fold"/>
</dbReference>
<evidence type="ECO:0000256" key="2">
    <source>
        <dbReference type="SAM" id="SignalP"/>
    </source>
</evidence>
<dbReference type="AlphaFoldDB" id="C6W6D7"/>
<evidence type="ECO:0000313" key="5">
    <source>
        <dbReference type="Proteomes" id="UP000002011"/>
    </source>
</evidence>
<accession>C6W6D7</accession>
<evidence type="ECO:0000313" key="4">
    <source>
        <dbReference type="EMBL" id="ACT94277.1"/>
    </source>
</evidence>
<dbReference type="STRING" id="471854.Dfer_3062"/>